<keyword evidence="3 12" id="KW-1003">Cell membrane</keyword>
<comment type="function">
    <text evidence="12">Required for the insertion and/or proper folding and/or complex formation of integral membrane proteins into the membrane. Involved in integration of membrane proteins that insert both dependently and independently of the Sec translocase complex, as well as at least some lipoproteins.</text>
</comment>
<dbReference type="Proteomes" id="UP001231362">
    <property type="component" value="Unassembled WGS sequence"/>
</dbReference>
<evidence type="ECO:0000256" key="11">
    <source>
        <dbReference type="ARBA" id="ARBA00023288"/>
    </source>
</evidence>
<dbReference type="RefSeq" id="WP_307151180.1">
    <property type="nucleotide sequence ID" value="NZ_JAUSTU010000014.1"/>
</dbReference>
<feature type="transmembrane region" description="Helical" evidence="12">
    <location>
        <begin position="129"/>
        <end position="150"/>
    </location>
</feature>
<organism evidence="15 16">
    <name type="scientific">Anoxybacillus andreesenii</name>
    <dbReference type="NCBI Taxonomy" id="1325932"/>
    <lineage>
        <taxon>Bacteria</taxon>
        <taxon>Bacillati</taxon>
        <taxon>Bacillota</taxon>
        <taxon>Bacilli</taxon>
        <taxon>Bacillales</taxon>
        <taxon>Anoxybacillaceae</taxon>
        <taxon>Anoxybacillus</taxon>
    </lineage>
</organism>
<feature type="domain" description="Membrane insertase YidC/Oxa/ALB C-terminal" evidence="14">
    <location>
        <begin position="54"/>
        <end position="241"/>
    </location>
</feature>
<accession>A0ABT9V6V5</accession>
<keyword evidence="11 12" id="KW-0449">Lipoprotein</keyword>
<feature type="signal peptide" evidence="13">
    <location>
        <begin position="1"/>
        <end position="24"/>
    </location>
</feature>
<evidence type="ECO:0000256" key="2">
    <source>
        <dbReference type="ARBA" id="ARBA00022448"/>
    </source>
</evidence>
<evidence type="ECO:0000256" key="4">
    <source>
        <dbReference type="ARBA" id="ARBA00022692"/>
    </source>
</evidence>
<evidence type="ECO:0000256" key="9">
    <source>
        <dbReference type="ARBA" id="ARBA00023139"/>
    </source>
</evidence>
<evidence type="ECO:0000256" key="6">
    <source>
        <dbReference type="ARBA" id="ARBA00022927"/>
    </source>
</evidence>
<evidence type="ECO:0000256" key="10">
    <source>
        <dbReference type="ARBA" id="ARBA00023186"/>
    </source>
</evidence>
<dbReference type="NCBIfam" id="TIGR03592">
    <property type="entry name" value="yidC_oxa1_cterm"/>
    <property type="match status" value="1"/>
</dbReference>
<keyword evidence="16" id="KW-1185">Reference proteome</keyword>
<dbReference type="PRINTS" id="PR00701">
    <property type="entry name" value="60KDINNERMP"/>
</dbReference>
<keyword evidence="8 12" id="KW-0472">Membrane</keyword>
<keyword evidence="5 12" id="KW-0732">Signal</keyword>
<evidence type="ECO:0000259" key="14">
    <source>
        <dbReference type="Pfam" id="PF02096"/>
    </source>
</evidence>
<evidence type="ECO:0000313" key="16">
    <source>
        <dbReference type="Proteomes" id="UP001231362"/>
    </source>
</evidence>
<dbReference type="HAMAP" id="MF_01811">
    <property type="entry name" value="YidC_type2"/>
    <property type="match status" value="1"/>
</dbReference>
<feature type="chain" id="PRO_5047139170" description="Membrane protein insertase YidC" evidence="13">
    <location>
        <begin position="25"/>
        <end position="254"/>
    </location>
</feature>
<comment type="subcellular location">
    <subcellularLocation>
        <location evidence="1 12">Cell membrane</location>
        <topology evidence="1 12">Multi-pass membrane protein</topology>
    </subcellularLocation>
</comment>
<keyword evidence="9" id="KW-0564">Palmitate</keyword>
<dbReference type="PROSITE" id="PS51257">
    <property type="entry name" value="PROKAR_LIPOPROTEIN"/>
    <property type="match status" value="1"/>
</dbReference>
<evidence type="ECO:0000256" key="3">
    <source>
        <dbReference type="ARBA" id="ARBA00022475"/>
    </source>
</evidence>
<keyword evidence="6 12" id="KW-0653">Protein transport</keyword>
<gene>
    <name evidence="12" type="primary">yidC</name>
    <name evidence="15" type="ORF">J2S07_002997</name>
</gene>
<evidence type="ECO:0000256" key="5">
    <source>
        <dbReference type="ARBA" id="ARBA00022729"/>
    </source>
</evidence>
<dbReference type="InterPro" id="IPR001708">
    <property type="entry name" value="YidC/ALB3/OXA1/COX18"/>
</dbReference>
<keyword evidence="10 12" id="KW-0143">Chaperone</keyword>
<keyword evidence="7 12" id="KW-1133">Transmembrane helix</keyword>
<sequence length="254" mass="29013">MNVRIKLFFITLSTLFLSACSAQSGNNDGFFQTYLVTPFAALIHKLADLFGGSYGLSIIVITIIIRLLLMPMMLKQTKKQQEMKVKMDQMKPELEVIQKKLKATKDPKEQQALQQEMFGIYKKYNVNPLSMGCLPILIQMPILMGFYYAIRGSSEIASHSFLWFSLGQPDLWLTAFAGIVYYFQFRVSMANMPTEQQKQMKMMGLLSPIMIVMVSFKAPAALPLYWTVGGTILIFQTLLARRLYKKEVNKEAEK</sequence>
<name>A0ABT9V6V5_9BACL</name>
<dbReference type="InterPro" id="IPR028055">
    <property type="entry name" value="YidC/Oxa/ALB_C"/>
</dbReference>
<evidence type="ECO:0000256" key="1">
    <source>
        <dbReference type="ARBA" id="ARBA00004651"/>
    </source>
</evidence>
<dbReference type="InterPro" id="IPR047196">
    <property type="entry name" value="YidC_ALB_C"/>
</dbReference>
<feature type="transmembrane region" description="Helical" evidence="12">
    <location>
        <begin position="46"/>
        <end position="69"/>
    </location>
</feature>
<dbReference type="CDD" id="cd20070">
    <property type="entry name" value="5TM_YidC_Alb3"/>
    <property type="match status" value="1"/>
</dbReference>
<keyword evidence="4 12" id="KW-0812">Transmembrane</keyword>
<dbReference type="PANTHER" id="PTHR12428:SF65">
    <property type="entry name" value="CYTOCHROME C OXIDASE ASSEMBLY PROTEIN COX18, MITOCHONDRIAL"/>
    <property type="match status" value="1"/>
</dbReference>
<comment type="caution">
    <text evidence="15">The sequence shown here is derived from an EMBL/GenBank/DDBJ whole genome shotgun (WGS) entry which is preliminary data.</text>
</comment>
<evidence type="ECO:0000313" key="15">
    <source>
        <dbReference type="EMBL" id="MDQ0156676.1"/>
    </source>
</evidence>
<reference evidence="15 16" key="1">
    <citation type="submission" date="2023-07" db="EMBL/GenBank/DDBJ databases">
        <title>Genomic Encyclopedia of Type Strains, Phase IV (KMG-IV): sequencing the most valuable type-strain genomes for metagenomic binning, comparative biology and taxonomic classification.</title>
        <authorList>
            <person name="Goeker M."/>
        </authorList>
    </citation>
    <scope>NUCLEOTIDE SEQUENCE [LARGE SCALE GENOMIC DNA]</scope>
    <source>
        <strain evidence="15 16">DSM 23948</strain>
    </source>
</reference>
<feature type="transmembrane region" description="Helical" evidence="12">
    <location>
        <begin position="162"/>
        <end position="182"/>
    </location>
</feature>
<dbReference type="Pfam" id="PF02096">
    <property type="entry name" value="60KD_IMP"/>
    <property type="match status" value="1"/>
</dbReference>
<evidence type="ECO:0000256" key="7">
    <source>
        <dbReference type="ARBA" id="ARBA00022989"/>
    </source>
</evidence>
<comment type="similarity">
    <text evidence="12">Belongs to the OXA1/ALB3/YidC family. Type 2 subfamily.</text>
</comment>
<dbReference type="EMBL" id="JAUSTU010000014">
    <property type="protein sequence ID" value="MDQ0156676.1"/>
    <property type="molecule type" value="Genomic_DNA"/>
</dbReference>
<evidence type="ECO:0000256" key="13">
    <source>
        <dbReference type="SAM" id="SignalP"/>
    </source>
</evidence>
<feature type="transmembrane region" description="Helical" evidence="12">
    <location>
        <begin position="202"/>
        <end position="218"/>
    </location>
</feature>
<proteinExistence type="inferred from homology"/>
<evidence type="ECO:0000256" key="12">
    <source>
        <dbReference type="HAMAP-Rule" id="MF_01811"/>
    </source>
</evidence>
<dbReference type="InterPro" id="IPR023060">
    <property type="entry name" value="YidC/YidC1/YidC2_Firmicutes"/>
</dbReference>
<dbReference type="PANTHER" id="PTHR12428">
    <property type="entry name" value="OXA1"/>
    <property type="match status" value="1"/>
</dbReference>
<protein>
    <recommendedName>
        <fullName evidence="12">Membrane protein insertase YidC</fullName>
    </recommendedName>
    <alternativeName>
        <fullName evidence="12">Foldase YidC</fullName>
    </alternativeName>
    <alternativeName>
        <fullName evidence="12">Membrane integrase YidC</fullName>
    </alternativeName>
    <alternativeName>
        <fullName evidence="12">Membrane protein YidC</fullName>
    </alternativeName>
</protein>
<evidence type="ECO:0000256" key="8">
    <source>
        <dbReference type="ARBA" id="ARBA00023136"/>
    </source>
</evidence>
<keyword evidence="2 12" id="KW-0813">Transport</keyword>